<comment type="caution">
    <text evidence="3">The sequence shown here is derived from an EMBL/GenBank/DDBJ whole genome shotgun (WGS) entry which is preliminary data.</text>
</comment>
<evidence type="ECO:0000259" key="2">
    <source>
        <dbReference type="Pfam" id="PF07811"/>
    </source>
</evidence>
<dbReference type="Pfam" id="PF07811">
    <property type="entry name" value="TadE"/>
    <property type="match status" value="1"/>
</dbReference>
<feature type="compositionally biased region" description="Gly residues" evidence="1">
    <location>
        <begin position="289"/>
        <end position="304"/>
    </location>
</feature>
<dbReference type="AlphaFoldDB" id="A0A6I4SNK7"/>
<dbReference type="OrthoDB" id="7432392at2"/>
<feature type="domain" description="TadE-like" evidence="2">
    <location>
        <begin position="18"/>
        <end position="58"/>
    </location>
</feature>
<evidence type="ECO:0000313" key="4">
    <source>
        <dbReference type="Proteomes" id="UP000468943"/>
    </source>
</evidence>
<dbReference type="Proteomes" id="UP000468943">
    <property type="component" value="Unassembled WGS sequence"/>
</dbReference>
<dbReference type="EMBL" id="WTYS01000001">
    <property type="protein sequence ID" value="MXO56948.1"/>
    <property type="molecule type" value="Genomic_DNA"/>
</dbReference>
<feature type="region of interest" description="Disordered" evidence="1">
    <location>
        <begin position="273"/>
        <end position="323"/>
    </location>
</feature>
<name>A0A6I4SNK7_9SPHN</name>
<sequence length="333" mass="35126">MSPFRKMIRRLRANKQAVAITEFALATPLVLTVGLAGLETGNLAITSMRVNQAAMHIADNASRIGDTSTLANRKIYESDLNDLLLGSNLQAGENIDLYEYGRVILSSLQVVPGSDPQQQYIAWQRCKGRKTSPSTYGDEGTGKDDPSFVGMGPKDQEVFAMEGEPVMFVEVAYDYQPIVTDAFLSDTTIRATSAFQVRASRDLTEIYQKDPDSPDDIARCDIYDSYKEIPPPPRKTGSWSWLFSDDPDATGLPGSSGIVSSGSSGVGSSGVTIGATSTGGPGTTTTTTSGGGAGIGTTSGGGPGTTTTTTSGGNSGNIDNGNGEWCPTWGWWC</sequence>
<organism evidence="3 4">
    <name type="scientific">Pontixanthobacter gangjinensis</name>
    <dbReference type="NCBI Taxonomy" id="1028742"/>
    <lineage>
        <taxon>Bacteria</taxon>
        <taxon>Pseudomonadati</taxon>
        <taxon>Pseudomonadota</taxon>
        <taxon>Alphaproteobacteria</taxon>
        <taxon>Sphingomonadales</taxon>
        <taxon>Erythrobacteraceae</taxon>
        <taxon>Pontixanthobacter</taxon>
    </lineage>
</organism>
<proteinExistence type="predicted"/>
<evidence type="ECO:0000256" key="1">
    <source>
        <dbReference type="SAM" id="MobiDB-lite"/>
    </source>
</evidence>
<reference evidence="3 4" key="1">
    <citation type="submission" date="2019-12" db="EMBL/GenBank/DDBJ databases">
        <title>Genomic-based taxomic classification of the family Erythrobacteraceae.</title>
        <authorList>
            <person name="Xu L."/>
        </authorList>
    </citation>
    <scope>NUCLEOTIDE SEQUENCE [LARGE SCALE GENOMIC DNA]</scope>
    <source>
        <strain evidence="3 4">JCM 17802</strain>
    </source>
</reference>
<accession>A0A6I4SNK7</accession>
<dbReference type="RefSeq" id="WP_160598086.1">
    <property type="nucleotide sequence ID" value="NZ_WTYS01000001.1"/>
</dbReference>
<evidence type="ECO:0000313" key="3">
    <source>
        <dbReference type="EMBL" id="MXO56948.1"/>
    </source>
</evidence>
<gene>
    <name evidence="3" type="ORF">GRI36_08630</name>
</gene>
<protein>
    <recommendedName>
        <fullName evidence="2">TadE-like domain-containing protein</fullName>
    </recommendedName>
</protein>
<dbReference type="InterPro" id="IPR012495">
    <property type="entry name" value="TadE-like_dom"/>
</dbReference>
<keyword evidence="4" id="KW-1185">Reference proteome</keyword>